<evidence type="ECO:0000256" key="1">
    <source>
        <dbReference type="SAM" id="SignalP"/>
    </source>
</evidence>
<dbReference type="EMBL" id="LUGH01000874">
    <property type="protein sequence ID" value="OBZ82409.1"/>
    <property type="molecule type" value="Genomic_DNA"/>
</dbReference>
<dbReference type="PANTHER" id="PTHR46066:SF2">
    <property type="entry name" value="CHITINASE DOMAIN-CONTAINING PROTEIN 1"/>
    <property type="match status" value="1"/>
</dbReference>
<dbReference type="GO" id="GO:0012505">
    <property type="term" value="C:endomembrane system"/>
    <property type="evidence" value="ECO:0007669"/>
    <property type="project" value="TreeGrafter"/>
</dbReference>
<proteinExistence type="predicted"/>
<dbReference type="AlphaFoldDB" id="A0A1C7N1A9"/>
<accession>A0A1C7N1A9</accession>
<evidence type="ECO:0000313" key="2">
    <source>
        <dbReference type="EMBL" id="OBZ82409.1"/>
    </source>
</evidence>
<dbReference type="Proteomes" id="UP000093000">
    <property type="component" value="Unassembled WGS sequence"/>
</dbReference>
<dbReference type="InParanoid" id="A0A1C7N1A9"/>
<organism evidence="2 3">
    <name type="scientific">Choanephora cucurbitarum</name>
    <dbReference type="NCBI Taxonomy" id="101091"/>
    <lineage>
        <taxon>Eukaryota</taxon>
        <taxon>Fungi</taxon>
        <taxon>Fungi incertae sedis</taxon>
        <taxon>Mucoromycota</taxon>
        <taxon>Mucoromycotina</taxon>
        <taxon>Mucoromycetes</taxon>
        <taxon>Mucorales</taxon>
        <taxon>Mucorineae</taxon>
        <taxon>Choanephoraceae</taxon>
        <taxon>Choanephoroideae</taxon>
        <taxon>Choanephora</taxon>
    </lineage>
</organism>
<feature type="chain" id="PRO_5008889420" description="Chitinase" evidence="1">
    <location>
        <begin position="21"/>
        <end position="86"/>
    </location>
</feature>
<reference evidence="2 3" key="1">
    <citation type="submission" date="2016-03" db="EMBL/GenBank/DDBJ databases">
        <title>Choanephora cucurbitarum.</title>
        <authorList>
            <person name="Min B."/>
            <person name="Park H."/>
            <person name="Park J.-H."/>
            <person name="Shin H.-D."/>
            <person name="Choi I.-G."/>
        </authorList>
    </citation>
    <scope>NUCLEOTIDE SEQUENCE [LARGE SCALE GENOMIC DNA]</scope>
    <source>
        <strain evidence="2 3">KUS-F28377</strain>
    </source>
</reference>
<dbReference type="PANTHER" id="PTHR46066">
    <property type="entry name" value="CHITINASE DOMAIN-CONTAINING PROTEIN 1 FAMILY MEMBER"/>
    <property type="match status" value="1"/>
</dbReference>
<dbReference type="OrthoDB" id="10254444at2759"/>
<comment type="caution">
    <text evidence="2">The sequence shown here is derived from an EMBL/GenBank/DDBJ whole genome shotgun (WGS) entry which is preliminary data.</text>
</comment>
<protein>
    <recommendedName>
        <fullName evidence="4">Chitinase</fullName>
    </recommendedName>
</protein>
<evidence type="ECO:0000313" key="3">
    <source>
        <dbReference type="Proteomes" id="UP000093000"/>
    </source>
</evidence>
<dbReference type="Gene3D" id="3.20.20.80">
    <property type="entry name" value="Glycosidases"/>
    <property type="match status" value="1"/>
</dbReference>
<sequence length="86" mass="9900">MKLFSLLVAISVQLTTFVIANDQLPIHAQHQNSQHHLNVKHILAQHDKPDHSNAHTKQFKGETLAYVTPWNNRGYDIVKEFKGKFD</sequence>
<gene>
    <name evidence="2" type="ORF">A0J61_09545</name>
</gene>
<dbReference type="GO" id="GO:0070492">
    <property type="term" value="F:oligosaccharide binding"/>
    <property type="evidence" value="ECO:0007669"/>
    <property type="project" value="TreeGrafter"/>
</dbReference>
<feature type="signal peptide" evidence="1">
    <location>
        <begin position="1"/>
        <end position="20"/>
    </location>
</feature>
<keyword evidence="3" id="KW-1185">Reference proteome</keyword>
<keyword evidence="1" id="KW-0732">Signal</keyword>
<name>A0A1C7N1A9_9FUNG</name>
<evidence type="ECO:0008006" key="4">
    <source>
        <dbReference type="Google" id="ProtNLM"/>
    </source>
</evidence>